<dbReference type="Gene3D" id="1.10.10.10">
    <property type="entry name" value="Winged helix-like DNA-binding domain superfamily/Winged helix DNA-binding domain"/>
    <property type="match status" value="1"/>
</dbReference>
<dbReference type="InterPro" id="IPR008920">
    <property type="entry name" value="TF_FadR/GntR_C"/>
</dbReference>
<feature type="domain" description="HTH gntR-type" evidence="4">
    <location>
        <begin position="17"/>
        <end position="87"/>
    </location>
</feature>
<evidence type="ECO:0000259" key="4">
    <source>
        <dbReference type="PROSITE" id="PS50949"/>
    </source>
</evidence>
<evidence type="ECO:0000313" key="6">
    <source>
        <dbReference type="Proteomes" id="UP000580474"/>
    </source>
</evidence>
<dbReference type="SUPFAM" id="SSF46785">
    <property type="entry name" value="Winged helix' DNA-binding domain"/>
    <property type="match status" value="1"/>
</dbReference>
<accession>A0A840NJ38</accession>
<keyword evidence="6" id="KW-1185">Reference proteome</keyword>
<keyword evidence="1" id="KW-0805">Transcription regulation</keyword>
<dbReference type="GO" id="GO:0003677">
    <property type="term" value="F:DNA binding"/>
    <property type="evidence" value="ECO:0007669"/>
    <property type="project" value="UniProtKB-KW"/>
</dbReference>
<dbReference type="Proteomes" id="UP000580474">
    <property type="component" value="Unassembled WGS sequence"/>
</dbReference>
<proteinExistence type="predicted"/>
<dbReference type="Pfam" id="PF00392">
    <property type="entry name" value="GntR"/>
    <property type="match status" value="1"/>
</dbReference>
<evidence type="ECO:0000313" key="5">
    <source>
        <dbReference type="EMBL" id="MBB5070318.1"/>
    </source>
</evidence>
<dbReference type="InterPro" id="IPR036388">
    <property type="entry name" value="WH-like_DNA-bd_sf"/>
</dbReference>
<protein>
    <submittedName>
        <fullName evidence="5">DNA-binding FadR family transcriptional regulator</fullName>
    </submittedName>
</protein>
<dbReference type="Pfam" id="PF07729">
    <property type="entry name" value="FCD"/>
    <property type="match status" value="1"/>
</dbReference>
<dbReference type="PANTHER" id="PTHR43537">
    <property type="entry name" value="TRANSCRIPTIONAL REGULATOR, GNTR FAMILY"/>
    <property type="match status" value="1"/>
</dbReference>
<dbReference type="CDD" id="cd07377">
    <property type="entry name" value="WHTH_GntR"/>
    <property type="match status" value="1"/>
</dbReference>
<organism evidence="5 6">
    <name type="scientific">Saccharopolyspora gloriosae</name>
    <dbReference type="NCBI Taxonomy" id="455344"/>
    <lineage>
        <taxon>Bacteria</taxon>
        <taxon>Bacillati</taxon>
        <taxon>Actinomycetota</taxon>
        <taxon>Actinomycetes</taxon>
        <taxon>Pseudonocardiales</taxon>
        <taxon>Pseudonocardiaceae</taxon>
        <taxon>Saccharopolyspora</taxon>
    </lineage>
</organism>
<dbReference type="SMART" id="SM00345">
    <property type="entry name" value="HTH_GNTR"/>
    <property type="match status" value="1"/>
</dbReference>
<name>A0A840NJ38_9PSEU</name>
<dbReference type="InterPro" id="IPR000524">
    <property type="entry name" value="Tscrpt_reg_HTH_GntR"/>
</dbReference>
<dbReference type="PROSITE" id="PS50949">
    <property type="entry name" value="HTH_GNTR"/>
    <property type="match status" value="1"/>
</dbReference>
<keyword evidence="2 5" id="KW-0238">DNA-binding</keyword>
<dbReference type="SMART" id="SM00895">
    <property type="entry name" value="FCD"/>
    <property type="match status" value="1"/>
</dbReference>
<dbReference type="RefSeq" id="WP_184479867.1">
    <property type="nucleotide sequence ID" value="NZ_JACHIV010000001.1"/>
</dbReference>
<dbReference type="GO" id="GO:0003700">
    <property type="term" value="F:DNA-binding transcription factor activity"/>
    <property type="evidence" value="ECO:0007669"/>
    <property type="project" value="InterPro"/>
</dbReference>
<dbReference type="InterPro" id="IPR036390">
    <property type="entry name" value="WH_DNA-bd_sf"/>
</dbReference>
<comment type="caution">
    <text evidence="5">The sequence shown here is derived from an EMBL/GenBank/DDBJ whole genome shotgun (WGS) entry which is preliminary data.</text>
</comment>
<sequence length="243" mass="26455">MTADPGGPARLRVRPVQAAYRQVAEQLRDQIVSGALPSGSRLPSETELGSMFGVSRSTVREALRQLASQHLIDTTRGATGGSFVAAPDAGLIADNLGGSLGLLVNSRSMSVDNLLEARLLLEPHAARLAAERATAEDLDELRRTVERTGHLDPDEGFTVHWDFHTTLVSISGNPLLHVMCQPINVVLSGRMHRDRVARQAWEGIDEDHAKVYEAVAGGEADTAETLVREHLLSLRPLYERMED</sequence>
<evidence type="ECO:0000256" key="1">
    <source>
        <dbReference type="ARBA" id="ARBA00023015"/>
    </source>
</evidence>
<dbReference type="AlphaFoldDB" id="A0A840NJ38"/>
<reference evidence="5 6" key="1">
    <citation type="submission" date="2020-08" db="EMBL/GenBank/DDBJ databases">
        <title>Sequencing the genomes of 1000 actinobacteria strains.</title>
        <authorList>
            <person name="Klenk H.-P."/>
        </authorList>
    </citation>
    <scope>NUCLEOTIDE SEQUENCE [LARGE SCALE GENOMIC DNA]</scope>
    <source>
        <strain evidence="5 6">DSM 45582</strain>
    </source>
</reference>
<dbReference type="Gene3D" id="1.20.120.530">
    <property type="entry name" value="GntR ligand-binding domain-like"/>
    <property type="match status" value="1"/>
</dbReference>
<dbReference type="PRINTS" id="PR00035">
    <property type="entry name" value="HTHGNTR"/>
</dbReference>
<dbReference type="SUPFAM" id="SSF48008">
    <property type="entry name" value="GntR ligand-binding domain-like"/>
    <property type="match status" value="1"/>
</dbReference>
<dbReference type="EMBL" id="JACHIV010000001">
    <property type="protein sequence ID" value="MBB5070318.1"/>
    <property type="molecule type" value="Genomic_DNA"/>
</dbReference>
<dbReference type="InterPro" id="IPR011711">
    <property type="entry name" value="GntR_C"/>
</dbReference>
<dbReference type="PANTHER" id="PTHR43537:SF44">
    <property type="entry name" value="GNTR FAMILY REGULATORY PROTEIN"/>
    <property type="match status" value="1"/>
</dbReference>
<gene>
    <name evidence="5" type="ORF">BJ969_003406</name>
</gene>
<evidence type="ECO:0000256" key="3">
    <source>
        <dbReference type="ARBA" id="ARBA00023163"/>
    </source>
</evidence>
<keyword evidence="3" id="KW-0804">Transcription</keyword>
<evidence type="ECO:0000256" key="2">
    <source>
        <dbReference type="ARBA" id="ARBA00023125"/>
    </source>
</evidence>